<reference evidence="2 3" key="1">
    <citation type="submission" date="2014-04" db="EMBL/GenBank/DDBJ databases">
        <title>Aquimarina sp. 22II-S11-z7 Genome Sequencing.</title>
        <authorList>
            <person name="Lai Q."/>
        </authorList>
    </citation>
    <scope>NUCLEOTIDE SEQUENCE [LARGE SCALE GENOMIC DNA]</scope>
    <source>
        <strain evidence="2 3">22II-S11-z7</strain>
    </source>
</reference>
<dbReference type="AlphaFoldDB" id="A0A023BZA7"/>
<sequence length="283" mass="32930">MESYTIRSSDGYPISVHEFVPKSPNHKTIVFAPAVAVPQKIYFPLAKYLAAKGCNVFTFDYRGIGDSLSQSIQSLKEHGFLFWAQDFKTVSKHAKEEFPENEQYMIGHSYGGNSVGFSDAYQYYDKYFTVASQFGFYKHFTLKMRILIYLNFKFFVPLTTSLLDYYPSGWFGLGTPLTTKAAKDWAIFLLHPDSMLYFTQKDTSTYYKEIKEPMLLLSIDDDLFAPKKSVDILGERVYKNAKVTRKHLKPSDFNLKTIGHFDFFRTKNRDILWPIIDDWFHLN</sequence>
<name>A0A023BZA7_9FLAO</name>
<dbReference type="RefSeq" id="WP_034237891.1">
    <property type="nucleotide sequence ID" value="NZ_AQRA01000001.1"/>
</dbReference>
<dbReference type="OrthoDB" id="9785076at2"/>
<protein>
    <recommendedName>
        <fullName evidence="1">Serine aminopeptidase S33 domain-containing protein</fullName>
    </recommendedName>
</protein>
<gene>
    <name evidence="2" type="ORF">ATO12_01190</name>
</gene>
<dbReference type="InterPro" id="IPR022742">
    <property type="entry name" value="Hydrolase_4"/>
</dbReference>
<comment type="caution">
    <text evidence="2">The sequence shown here is derived from an EMBL/GenBank/DDBJ whole genome shotgun (WGS) entry which is preliminary data.</text>
</comment>
<dbReference type="Gene3D" id="3.40.50.1820">
    <property type="entry name" value="alpha/beta hydrolase"/>
    <property type="match status" value="1"/>
</dbReference>
<evidence type="ECO:0000313" key="2">
    <source>
        <dbReference type="EMBL" id="EZH75422.1"/>
    </source>
</evidence>
<dbReference type="EMBL" id="AQRA01000001">
    <property type="protein sequence ID" value="EZH75422.1"/>
    <property type="molecule type" value="Genomic_DNA"/>
</dbReference>
<dbReference type="InterPro" id="IPR029058">
    <property type="entry name" value="AB_hydrolase_fold"/>
</dbReference>
<dbReference type="STRING" id="1317122.ATO12_01190"/>
<proteinExistence type="predicted"/>
<dbReference type="SUPFAM" id="SSF53474">
    <property type="entry name" value="alpha/beta-Hydrolases"/>
    <property type="match status" value="1"/>
</dbReference>
<evidence type="ECO:0000313" key="3">
    <source>
        <dbReference type="Proteomes" id="UP000023541"/>
    </source>
</evidence>
<dbReference type="InterPro" id="IPR017208">
    <property type="entry name" value="UCP037442_abhydr"/>
</dbReference>
<dbReference type="Pfam" id="PF12146">
    <property type="entry name" value="Hydrolase_4"/>
    <property type="match status" value="1"/>
</dbReference>
<feature type="domain" description="Serine aminopeptidase S33" evidence="1">
    <location>
        <begin position="27"/>
        <end position="113"/>
    </location>
</feature>
<dbReference type="PIRSF" id="PIRSF037442">
    <property type="entry name" value="UCP037442_abhydr"/>
    <property type="match status" value="1"/>
</dbReference>
<dbReference type="eggNOG" id="COG4757">
    <property type="taxonomic scope" value="Bacteria"/>
</dbReference>
<accession>A0A023BZA7</accession>
<dbReference type="Proteomes" id="UP000023541">
    <property type="component" value="Unassembled WGS sequence"/>
</dbReference>
<evidence type="ECO:0000259" key="1">
    <source>
        <dbReference type="Pfam" id="PF12146"/>
    </source>
</evidence>
<keyword evidence="3" id="KW-1185">Reference proteome</keyword>
<organism evidence="2 3">
    <name type="scientific">Aquimarina atlantica</name>
    <dbReference type="NCBI Taxonomy" id="1317122"/>
    <lineage>
        <taxon>Bacteria</taxon>
        <taxon>Pseudomonadati</taxon>
        <taxon>Bacteroidota</taxon>
        <taxon>Flavobacteriia</taxon>
        <taxon>Flavobacteriales</taxon>
        <taxon>Flavobacteriaceae</taxon>
        <taxon>Aquimarina</taxon>
    </lineage>
</organism>